<dbReference type="FunFam" id="3.30.420.10:FF:000003">
    <property type="entry name" value="Oligoribonuclease"/>
    <property type="match status" value="1"/>
</dbReference>
<dbReference type="GO" id="GO:0005739">
    <property type="term" value="C:mitochondrion"/>
    <property type="evidence" value="ECO:0007669"/>
    <property type="project" value="TreeGrafter"/>
</dbReference>
<dbReference type="Proteomes" id="UP000541558">
    <property type="component" value="Unassembled WGS sequence"/>
</dbReference>
<keyword evidence="3" id="KW-0378">Hydrolase</keyword>
<keyword evidence="7" id="KW-1185">Reference proteome</keyword>
<evidence type="ECO:0000256" key="2">
    <source>
        <dbReference type="ARBA" id="ARBA00022722"/>
    </source>
</evidence>
<dbReference type="EMBL" id="JAACJK010000219">
    <property type="protein sequence ID" value="KAF5316938.1"/>
    <property type="molecule type" value="Genomic_DNA"/>
</dbReference>
<evidence type="ECO:0000313" key="7">
    <source>
        <dbReference type="Proteomes" id="UP000541558"/>
    </source>
</evidence>
<comment type="similarity">
    <text evidence="1">Belongs to the oligoribonuclease family.</text>
</comment>
<protein>
    <recommendedName>
        <fullName evidence="5">Exonuclease domain-containing protein</fullName>
    </recommendedName>
</protein>
<name>A0A8H5B5I2_9AGAR</name>
<dbReference type="GO" id="GO:0000175">
    <property type="term" value="F:3'-5'-RNA exonuclease activity"/>
    <property type="evidence" value="ECO:0007669"/>
    <property type="project" value="InterPro"/>
</dbReference>
<evidence type="ECO:0000256" key="3">
    <source>
        <dbReference type="ARBA" id="ARBA00022801"/>
    </source>
</evidence>
<dbReference type="InterPro" id="IPR012337">
    <property type="entry name" value="RNaseH-like_sf"/>
</dbReference>
<keyword evidence="4" id="KW-0269">Exonuclease</keyword>
<evidence type="ECO:0000313" key="6">
    <source>
        <dbReference type="EMBL" id="KAF5316938.1"/>
    </source>
</evidence>
<dbReference type="SUPFAM" id="SSF53098">
    <property type="entry name" value="Ribonuclease H-like"/>
    <property type="match status" value="1"/>
</dbReference>
<dbReference type="SMART" id="SM00479">
    <property type="entry name" value="EXOIII"/>
    <property type="match status" value="1"/>
</dbReference>
<reference evidence="6 7" key="1">
    <citation type="journal article" date="2020" name="ISME J.">
        <title>Uncovering the hidden diversity of litter-decomposition mechanisms in mushroom-forming fungi.</title>
        <authorList>
            <person name="Floudas D."/>
            <person name="Bentzer J."/>
            <person name="Ahren D."/>
            <person name="Johansson T."/>
            <person name="Persson P."/>
            <person name="Tunlid A."/>
        </authorList>
    </citation>
    <scope>NUCLEOTIDE SEQUENCE [LARGE SCALE GENOMIC DNA]</scope>
    <source>
        <strain evidence="6 7">CBS 175.51</strain>
    </source>
</reference>
<dbReference type="InterPro" id="IPR013520">
    <property type="entry name" value="Ribonucl_H"/>
</dbReference>
<dbReference type="InterPro" id="IPR036397">
    <property type="entry name" value="RNaseH_sf"/>
</dbReference>
<evidence type="ECO:0000259" key="5">
    <source>
        <dbReference type="SMART" id="SM00479"/>
    </source>
</evidence>
<evidence type="ECO:0000256" key="4">
    <source>
        <dbReference type="ARBA" id="ARBA00022839"/>
    </source>
</evidence>
<evidence type="ECO:0000256" key="1">
    <source>
        <dbReference type="ARBA" id="ARBA00009921"/>
    </source>
</evidence>
<dbReference type="PANTHER" id="PTHR11046:SF0">
    <property type="entry name" value="OLIGORIBONUCLEASE, MITOCHONDRIAL"/>
    <property type="match status" value="1"/>
</dbReference>
<dbReference type="OrthoDB" id="270189at2759"/>
<organism evidence="6 7">
    <name type="scientific">Ephemerocybe angulata</name>
    <dbReference type="NCBI Taxonomy" id="980116"/>
    <lineage>
        <taxon>Eukaryota</taxon>
        <taxon>Fungi</taxon>
        <taxon>Dikarya</taxon>
        <taxon>Basidiomycota</taxon>
        <taxon>Agaricomycotina</taxon>
        <taxon>Agaricomycetes</taxon>
        <taxon>Agaricomycetidae</taxon>
        <taxon>Agaricales</taxon>
        <taxon>Agaricineae</taxon>
        <taxon>Psathyrellaceae</taxon>
        <taxon>Ephemerocybe</taxon>
    </lineage>
</organism>
<dbReference type="AlphaFoldDB" id="A0A8H5B5I2"/>
<sequence length="252" mass="28859">MLRRSTFLRHCKQLRQPAQLYFRTISRRAELKKQLLTALATTAKFPPSYLTRVADKMGTPLDFKAGPLVWIDLEMTGLQPGKDKIIEIAVLITNGDLELMDEGIEFIVRADKSLLDGMDEWCTNQHGKTGLTKACLESPHTTEYVAKRVLAYIKKWVPEPRIAVLAGNSVHVDKTFLAIEMPEIVEHLHYRIVDVSTIKELVRRWYPSEVQAPRPAEISHRALDDIRGSISELKWYRENVFVPPVNNQEISK</sequence>
<feature type="domain" description="Exonuclease" evidence="5">
    <location>
        <begin position="67"/>
        <end position="242"/>
    </location>
</feature>
<dbReference type="NCBIfam" id="NF003765">
    <property type="entry name" value="PRK05359.1"/>
    <property type="match status" value="1"/>
</dbReference>
<accession>A0A8H5B5I2</accession>
<dbReference type="Pfam" id="PF00929">
    <property type="entry name" value="RNase_T"/>
    <property type="match status" value="1"/>
</dbReference>
<dbReference type="GO" id="GO:0003676">
    <property type="term" value="F:nucleic acid binding"/>
    <property type="evidence" value="ECO:0007669"/>
    <property type="project" value="InterPro"/>
</dbReference>
<proteinExistence type="inferred from homology"/>
<dbReference type="CDD" id="cd06135">
    <property type="entry name" value="Orn"/>
    <property type="match status" value="1"/>
</dbReference>
<keyword evidence="2" id="KW-0540">Nuclease</keyword>
<dbReference type="InterPro" id="IPR022894">
    <property type="entry name" value="Oligoribonuclease"/>
</dbReference>
<gene>
    <name evidence="6" type="ORF">D9611_003995</name>
</gene>
<dbReference type="PANTHER" id="PTHR11046">
    <property type="entry name" value="OLIGORIBONUCLEASE, MITOCHONDRIAL"/>
    <property type="match status" value="1"/>
</dbReference>
<dbReference type="Gene3D" id="3.30.420.10">
    <property type="entry name" value="Ribonuclease H-like superfamily/Ribonuclease H"/>
    <property type="match status" value="1"/>
</dbReference>
<comment type="caution">
    <text evidence="6">The sequence shown here is derived from an EMBL/GenBank/DDBJ whole genome shotgun (WGS) entry which is preliminary data.</text>
</comment>